<dbReference type="Proteomes" id="UP001530315">
    <property type="component" value="Unassembled WGS sequence"/>
</dbReference>
<sequence length="383" mass="43032">MKVENYYINQNSGDGSWSDLLGDVYSGIAVGMGHSKKFVGMTVHQALASMIGINNSMTGGADDADGSNPSVSATGDSDNDGGATRGLRVVGVGYGRTGTYSLALALDELGFPTLHTQHLYENVNIFNHLSSNIFYKSIQEDEVIMGHPDFDLLLKAGYTATMDLPFALYFDQIKERYPDCKFILTVRENSDVWFRSWDVLANSIIQPAMFTSALFSHVKKLENYMRWLFAVVNSDKQFLNHPFPLPRQNKRNAIASYEGHNQSVRDRIPPSHLLEFDVRQGWEPLCHFLEIPHAYCPSTRGIPFPKSNSARAVKWQSYSSFIGPMIVVVFILFALVFLVFRKITGTSVCGWLALKRARFLRRVSERLAQRREKAKGVPTVKKD</sequence>
<dbReference type="EMBL" id="JALLAZ020000956">
    <property type="protein sequence ID" value="KAL3783768.1"/>
    <property type="molecule type" value="Genomic_DNA"/>
</dbReference>
<organism evidence="3 4">
    <name type="scientific">Stephanodiscus triporus</name>
    <dbReference type="NCBI Taxonomy" id="2934178"/>
    <lineage>
        <taxon>Eukaryota</taxon>
        <taxon>Sar</taxon>
        <taxon>Stramenopiles</taxon>
        <taxon>Ochrophyta</taxon>
        <taxon>Bacillariophyta</taxon>
        <taxon>Coscinodiscophyceae</taxon>
        <taxon>Thalassiosirophycidae</taxon>
        <taxon>Stephanodiscales</taxon>
        <taxon>Stephanodiscaceae</taxon>
        <taxon>Stephanodiscus</taxon>
    </lineage>
</organism>
<dbReference type="InterPro" id="IPR040632">
    <property type="entry name" value="Sulfotransfer_4"/>
</dbReference>
<accession>A0ABD3P8K9</accession>
<comment type="caution">
    <text evidence="3">The sequence shown here is derived from an EMBL/GenBank/DDBJ whole genome shotgun (WGS) entry which is preliminary data.</text>
</comment>
<dbReference type="AlphaFoldDB" id="A0ABD3P8K9"/>
<evidence type="ECO:0000256" key="2">
    <source>
        <dbReference type="SAM" id="Phobius"/>
    </source>
</evidence>
<name>A0ABD3P8K9_9STRA</name>
<dbReference type="PANTHER" id="PTHR36978:SF4">
    <property type="entry name" value="P-LOOP CONTAINING NUCLEOSIDE TRIPHOSPHATE HYDROLASE PROTEIN"/>
    <property type="match status" value="1"/>
</dbReference>
<evidence type="ECO:0000313" key="3">
    <source>
        <dbReference type="EMBL" id="KAL3783768.1"/>
    </source>
</evidence>
<keyword evidence="2" id="KW-1133">Transmembrane helix</keyword>
<gene>
    <name evidence="3" type="ORF">ACHAW5_005684</name>
</gene>
<feature type="region of interest" description="Disordered" evidence="1">
    <location>
        <begin position="61"/>
        <end position="80"/>
    </location>
</feature>
<evidence type="ECO:0000313" key="4">
    <source>
        <dbReference type="Proteomes" id="UP001530315"/>
    </source>
</evidence>
<feature type="transmembrane region" description="Helical" evidence="2">
    <location>
        <begin position="321"/>
        <end position="340"/>
    </location>
</feature>
<dbReference type="SUPFAM" id="SSF52540">
    <property type="entry name" value="P-loop containing nucleoside triphosphate hydrolases"/>
    <property type="match status" value="1"/>
</dbReference>
<evidence type="ECO:0000256" key="1">
    <source>
        <dbReference type="SAM" id="MobiDB-lite"/>
    </source>
</evidence>
<keyword evidence="2" id="KW-0472">Membrane</keyword>
<dbReference type="InterPro" id="IPR027417">
    <property type="entry name" value="P-loop_NTPase"/>
</dbReference>
<dbReference type="PANTHER" id="PTHR36978">
    <property type="entry name" value="P-LOOP CONTAINING NUCLEOTIDE TRIPHOSPHATE HYDROLASE"/>
    <property type="match status" value="1"/>
</dbReference>
<reference evidence="3 4" key="1">
    <citation type="submission" date="2024-10" db="EMBL/GenBank/DDBJ databases">
        <title>Updated reference genomes for cyclostephanoid diatoms.</title>
        <authorList>
            <person name="Roberts W.R."/>
            <person name="Alverson A.J."/>
        </authorList>
    </citation>
    <scope>NUCLEOTIDE SEQUENCE [LARGE SCALE GENOMIC DNA]</scope>
    <source>
        <strain evidence="3 4">AJA276-08</strain>
    </source>
</reference>
<protein>
    <submittedName>
        <fullName evidence="3">Uncharacterized protein</fullName>
    </submittedName>
</protein>
<proteinExistence type="predicted"/>
<dbReference type="Gene3D" id="3.40.50.300">
    <property type="entry name" value="P-loop containing nucleotide triphosphate hydrolases"/>
    <property type="match status" value="1"/>
</dbReference>
<keyword evidence="2" id="KW-0812">Transmembrane</keyword>
<feature type="compositionally biased region" description="Polar residues" evidence="1">
    <location>
        <begin position="67"/>
        <end position="76"/>
    </location>
</feature>
<keyword evidence="4" id="KW-1185">Reference proteome</keyword>
<dbReference type="Pfam" id="PF17784">
    <property type="entry name" value="Sulfotransfer_4"/>
    <property type="match status" value="1"/>
</dbReference>